<evidence type="ECO:0000256" key="10">
    <source>
        <dbReference type="SAM" id="MobiDB-lite"/>
    </source>
</evidence>
<dbReference type="GeneID" id="28491760"/>
<dbReference type="NCBIfam" id="NF006343">
    <property type="entry name" value="PRK08570.1"/>
    <property type="match status" value="1"/>
</dbReference>
<feature type="coiled-coil region" evidence="9">
    <location>
        <begin position="92"/>
        <end position="119"/>
    </location>
</feature>
<dbReference type="InterPro" id="IPR015972">
    <property type="entry name" value="Ribosomal_eL19_dom1"/>
</dbReference>
<dbReference type="GO" id="GO:0006412">
    <property type="term" value="P:translation"/>
    <property type="evidence" value="ECO:0007669"/>
    <property type="project" value="UniProtKB-UniRule"/>
</dbReference>
<organism evidence="12 14">
    <name type="scientific">Pyrococcus kukulkanii</name>
    <dbReference type="NCBI Taxonomy" id="1609559"/>
    <lineage>
        <taxon>Archaea</taxon>
        <taxon>Methanobacteriati</taxon>
        <taxon>Methanobacteriota</taxon>
        <taxon>Thermococci</taxon>
        <taxon>Thermococcales</taxon>
        <taxon>Thermococcaceae</taxon>
        <taxon>Pyrococcus</taxon>
    </lineage>
</organism>
<dbReference type="AlphaFoldDB" id="A0A127BC92"/>
<feature type="domain" description="Large ribosomal subunit protein eL19" evidence="11">
    <location>
        <begin position="3"/>
        <end position="146"/>
    </location>
</feature>
<evidence type="ECO:0000259" key="11">
    <source>
        <dbReference type="SMART" id="SM01416"/>
    </source>
</evidence>
<evidence type="ECO:0000313" key="14">
    <source>
        <dbReference type="Proteomes" id="UP000070587"/>
    </source>
</evidence>
<dbReference type="InterPro" id="IPR039547">
    <property type="entry name" value="Ribosomal_eL19"/>
</dbReference>
<keyword evidence="6 7" id="KW-0687">Ribonucleoprotein</keyword>
<protein>
    <recommendedName>
        <fullName evidence="7">Large ribosomal subunit protein eL19</fullName>
    </recommendedName>
</protein>
<dbReference type="STRING" id="1609559.TQ32_07950"/>
<evidence type="ECO:0000256" key="3">
    <source>
        <dbReference type="ARBA" id="ARBA00022730"/>
    </source>
</evidence>
<comment type="similarity">
    <text evidence="1 7 8">Belongs to the eukaryotic ribosomal protein eL19 family.</text>
</comment>
<dbReference type="PATRIC" id="fig|1609559.3.peg.1661"/>
<dbReference type="SMART" id="SM01416">
    <property type="entry name" value="Ribosomal_L19e"/>
    <property type="match status" value="1"/>
</dbReference>
<dbReference type="SUPFAM" id="SSF48140">
    <property type="entry name" value="Ribosomal protein L19 (L19e)"/>
    <property type="match status" value="1"/>
</dbReference>
<proteinExistence type="inferred from homology"/>
<dbReference type="InterPro" id="IPR023638">
    <property type="entry name" value="Ribosomal_eL19_CS"/>
</dbReference>
<evidence type="ECO:0000256" key="6">
    <source>
        <dbReference type="ARBA" id="ARBA00023274"/>
    </source>
</evidence>
<evidence type="ECO:0000256" key="7">
    <source>
        <dbReference type="HAMAP-Rule" id="MF_01475"/>
    </source>
</evidence>
<evidence type="ECO:0000256" key="5">
    <source>
        <dbReference type="ARBA" id="ARBA00022980"/>
    </source>
</evidence>
<name>A0A127BC92_9EURY</name>
<dbReference type="EMBL" id="CP010835">
    <property type="protein sequence ID" value="AMM54419.1"/>
    <property type="molecule type" value="Genomic_DNA"/>
</dbReference>
<accession>A0A127BC92</accession>
<keyword evidence="15" id="KW-1185">Reference proteome</keyword>
<dbReference type="Gene3D" id="1.10.1650.10">
    <property type="match status" value="1"/>
</dbReference>
<evidence type="ECO:0000256" key="4">
    <source>
        <dbReference type="ARBA" id="ARBA00022884"/>
    </source>
</evidence>
<gene>
    <name evidence="7" type="primary">rpl19e</name>
    <name evidence="13" type="ORF">P8X34_02900</name>
    <name evidence="12" type="ORF">TQ32_07950</name>
</gene>
<evidence type="ECO:0000256" key="9">
    <source>
        <dbReference type="SAM" id="Coils"/>
    </source>
</evidence>
<comment type="subunit">
    <text evidence="2 7">Part of the 50S ribosomal subunit.</text>
</comment>
<reference evidence="12 14" key="2">
    <citation type="journal article" date="2016" name="Int. J. Syst. Evol. Microbiol.">
        <title>Pyrococcus kukulkanii sp. nov., a hyperthermophilic, piezophilic archaeon isolated from a deep-sea hydrothermal vent.</title>
        <authorList>
            <person name="Callac N."/>
            <person name="Oger P."/>
            <person name="Lesongeur F."/>
            <person name="Rattray J.E."/>
            <person name="Vannier P."/>
            <person name="Michoud G."/>
            <person name="Beauverger M."/>
            <person name="Gayet N."/>
            <person name="Rouxel O."/>
            <person name="Jebbar M."/>
            <person name="Godfroy A."/>
        </authorList>
    </citation>
    <scope>NUCLEOTIDE SEQUENCE [LARGE SCALE GENOMIC DNA]</scope>
    <source>
        <strain evidence="12 14">NCB100</strain>
    </source>
</reference>
<dbReference type="PROSITE" id="PS00526">
    <property type="entry name" value="RIBOSOMAL_L19E"/>
    <property type="match status" value="1"/>
</dbReference>
<evidence type="ECO:0000313" key="13">
    <source>
        <dbReference type="EMBL" id="MFA4803698.1"/>
    </source>
</evidence>
<dbReference type="Proteomes" id="UP001571980">
    <property type="component" value="Unassembled WGS sequence"/>
</dbReference>
<reference evidence="13 15" key="3">
    <citation type="submission" date="2023-03" db="EMBL/GenBank/DDBJ databases">
        <title>Speciation in Pyrococcus: adaptation to high temperature as a mechanism.</title>
        <authorList>
            <person name="Gu J."/>
        </authorList>
    </citation>
    <scope>NUCLEOTIDE SEQUENCE [LARGE SCALE GENOMIC DNA]</scope>
    <source>
        <strain evidence="13 15">LMOA34</strain>
    </source>
</reference>
<keyword evidence="9" id="KW-0175">Coiled coil</keyword>
<keyword evidence="3 7" id="KW-0699">rRNA-binding</keyword>
<dbReference type="Pfam" id="PF25476">
    <property type="entry name" value="Ribosomal_L19e_C"/>
    <property type="match status" value="1"/>
</dbReference>
<keyword evidence="4 7" id="KW-0694">RNA-binding</keyword>
<dbReference type="Proteomes" id="UP000070587">
    <property type="component" value="Chromosome"/>
</dbReference>
<dbReference type="HAMAP" id="MF_01475">
    <property type="entry name" value="Ribosomal_eL19"/>
    <property type="match status" value="1"/>
</dbReference>
<sequence>MNTLKMQRRIAAELLKCGENRIWIDPERVDDVASAITREDIRRLIKEGVIKKKPIKGQSRYRARIRHEQKKKGRHRGPGSRKGKKTARMGKKEVWIKTIRALRKELRKLKEQKKIDRKTYRMLYIRAKGGQFKSKHQLYLFLEERGLLKK</sequence>
<dbReference type="InterPro" id="IPR057259">
    <property type="entry name" value="Ribosomal_L19e"/>
</dbReference>
<dbReference type="InterPro" id="IPR000196">
    <property type="entry name" value="Ribosomal_eL19_dom"/>
</dbReference>
<feature type="compositionally biased region" description="Basic residues" evidence="10">
    <location>
        <begin position="55"/>
        <end position="89"/>
    </location>
</feature>
<feature type="region of interest" description="Disordered" evidence="10">
    <location>
        <begin position="55"/>
        <end position="90"/>
    </location>
</feature>
<dbReference type="FunFam" id="1.10.1650.10:FF:000001">
    <property type="entry name" value="Ribosomal protein L19"/>
    <property type="match status" value="1"/>
</dbReference>
<evidence type="ECO:0000256" key="1">
    <source>
        <dbReference type="ARBA" id="ARBA00011082"/>
    </source>
</evidence>
<keyword evidence="5 7" id="KW-0689">Ribosomal protein</keyword>
<reference evidence="14" key="1">
    <citation type="submission" date="2015-02" db="EMBL/GenBank/DDBJ databases">
        <title>Pyrococcus kukulkanii sp. nov., a novel hyperthermophilic archaeon isolated from a deep-sea hydrothermal vent at the Guaymas Basin.</title>
        <authorList>
            <person name="Oger P.M."/>
            <person name="Callac N."/>
            <person name="Jebbar M."/>
            <person name="Godfroy A."/>
        </authorList>
    </citation>
    <scope>NUCLEOTIDE SEQUENCE [LARGE SCALE GENOMIC DNA]</scope>
    <source>
        <strain evidence="14">NCB100</strain>
    </source>
</reference>
<evidence type="ECO:0000313" key="12">
    <source>
        <dbReference type="EMBL" id="AMM54419.1"/>
    </source>
</evidence>
<comment type="function">
    <text evidence="7">Binds to the 23S rRNA.</text>
</comment>
<dbReference type="InterPro" id="IPR035970">
    <property type="entry name" value="60S_ribosomal_eL19_sf"/>
</dbReference>
<dbReference type="GO" id="GO:0022625">
    <property type="term" value="C:cytosolic large ribosomal subunit"/>
    <property type="evidence" value="ECO:0007669"/>
    <property type="project" value="InterPro"/>
</dbReference>
<dbReference type="Gene3D" id="1.10.1200.240">
    <property type="match status" value="1"/>
</dbReference>
<dbReference type="CDD" id="cd00481">
    <property type="entry name" value="Ribosomal_L19e"/>
    <property type="match status" value="1"/>
</dbReference>
<dbReference type="Pfam" id="PF01280">
    <property type="entry name" value="Ribosomal_L19e"/>
    <property type="match status" value="1"/>
</dbReference>
<evidence type="ECO:0000313" key="15">
    <source>
        <dbReference type="Proteomes" id="UP001571980"/>
    </source>
</evidence>
<dbReference type="GO" id="GO:0003735">
    <property type="term" value="F:structural constituent of ribosome"/>
    <property type="evidence" value="ECO:0007669"/>
    <property type="project" value="InterPro"/>
</dbReference>
<dbReference type="InterPro" id="IPR057260">
    <property type="entry name" value="Ribosomal_L19e_C"/>
</dbReference>
<evidence type="ECO:0000256" key="2">
    <source>
        <dbReference type="ARBA" id="ARBA00011838"/>
    </source>
</evidence>
<dbReference type="GO" id="GO:0070180">
    <property type="term" value="F:large ribosomal subunit rRNA binding"/>
    <property type="evidence" value="ECO:0007669"/>
    <property type="project" value="UniProtKB-UniRule"/>
</dbReference>
<dbReference type="KEGG" id="pyc:TQ32_07950"/>
<evidence type="ECO:0000256" key="8">
    <source>
        <dbReference type="RuleBase" id="RU000574"/>
    </source>
</evidence>
<dbReference type="FunFam" id="1.10.1200.240:FF:000003">
    <property type="entry name" value="50S ribosomal protein L19e"/>
    <property type="match status" value="1"/>
</dbReference>
<dbReference type="OrthoDB" id="11624at2157"/>
<dbReference type="PANTHER" id="PTHR10722">
    <property type="entry name" value="60S RIBOSOMAL PROTEIN L19"/>
    <property type="match status" value="1"/>
</dbReference>
<dbReference type="RefSeq" id="WP_068323255.1">
    <property type="nucleotide sequence ID" value="NZ_CP010835.1"/>
</dbReference>
<dbReference type="EMBL" id="JARRIG010000001">
    <property type="protein sequence ID" value="MFA4803698.1"/>
    <property type="molecule type" value="Genomic_DNA"/>
</dbReference>